<protein>
    <submittedName>
        <fullName evidence="10">Cation transporter</fullName>
    </submittedName>
</protein>
<accession>A0A0D0IUM4</accession>
<evidence type="ECO:0000256" key="4">
    <source>
        <dbReference type="ARBA" id="ARBA00022692"/>
    </source>
</evidence>
<dbReference type="InterPro" id="IPR058533">
    <property type="entry name" value="Cation_efflux_TM"/>
</dbReference>
<feature type="transmembrane region" description="Helical" evidence="7">
    <location>
        <begin position="193"/>
        <end position="214"/>
    </location>
</feature>
<dbReference type="STRING" id="1602171.ST44_05940"/>
<dbReference type="FunFam" id="1.20.1510.10:FF:000006">
    <property type="entry name" value="Divalent cation efflux transporter"/>
    <property type="match status" value="1"/>
</dbReference>
<evidence type="ECO:0000256" key="6">
    <source>
        <dbReference type="ARBA" id="ARBA00023136"/>
    </source>
</evidence>
<dbReference type="NCBIfam" id="TIGR01297">
    <property type="entry name" value="CDF"/>
    <property type="match status" value="1"/>
</dbReference>
<evidence type="ECO:0000256" key="2">
    <source>
        <dbReference type="ARBA" id="ARBA00008114"/>
    </source>
</evidence>
<comment type="caution">
    <text evidence="10">The sequence shown here is derived from an EMBL/GenBank/DDBJ whole genome shotgun (WGS) entry which is preliminary data.</text>
</comment>
<comment type="similarity">
    <text evidence="2">Belongs to the cation diffusion facilitator (CDF) transporter (TC 2.A.4) family.</text>
</comment>
<feature type="domain" description="Cation efflux protein transmembrane" evidence="8">
    <location>
        <begin position="21"/>
        <end position="218"/>
    </location>
</feature>
<dbReference type="EMBL" id="JXQK01000051">
    <property type="protein sequence ID" value="KIP62818.1"/>
    <property type="molecule type" value="Genomic_DNA"/>
</dbReference>
<comment type="subcellular location">
    <subcellularLocation>
        <location evidence="1">Membrane</location>
        <topology evidence="1">Multi-pass membrane protein</topology>
    </subcellularLocation>
</comment>
<dbReference type="GO" id="GO:0008324">
    <property type="term" value="F:monoatomic cation transmembrane transporter activity"/>
    <property type="evidence" value="ECO:0007669"/>
    <property type="project" value="InterPro"/>
</dbReference>
<dbReference type="InterPro" id="IPR036837">
    <property type="entry name" value="Cation_efflux_CTD_sf"/>
</dbReference>
<evidence type="ECO:0000259" key="8">
    <source>
        <dbReference type="Pfam" id="PF01545"/>
    </source>
</evidence>
<dbReference type="AlphaFoldDB" id="A0A0D0IUM4"/>
<evidence type="ECO:0000256" key="1">
    <source>
        <dbReference type="ARBA" id="ARBA00004141"/>
    </source>
</evidence>
<keyword evidence="5 7" id="KW-1133">Transmembrane helix</keyword>
<keyword evidence="3" id="KW-0813">Transport</keyword>
<dbReference type="InterPro" id="IPR050291">
    <property type="entry name" value="CDF_Transporter"/>
</dbReference>
<dbReference type="PANTHER" id="PTHR43840">
    <property type="entry name" value="MITOCHONDRIAL METAL TRANSPORTER 1-RELATED"/>
    <property type="match status" value="1"/>
</dbReference>
<dbReference type="Pfam" id="PF01545">
    <property type="entry name" value="Cation_efflux"/>
    <property type="match status" value="1"/>
</dbReference>
<name>A0A0D0IUM4_9BACT</name>
<feature type="domain" description="Cation efflux protein cytoplasmic" evidence="9">
    <location>
        <begin position="222"/>
        <end position="299"/>
    </location>
</feature>
<evidence type="ECO:0000256" key="7">
    <source>
        <dbReference type="SAM" id="Phobius"/>
    </source>
</evidence>
<dbReference type="SUPFAM" id="SSF161111">
    <property type="entry name" value="Cation efflux protein transmembrane domain-like"/>
    <property type="match status" value="1"/>
</dbReference>
<feature type="transmembrane region" description="Helical" evidence="7">
    <location>
        <begin position="21"/>
        <end position="42"/>
    </location>
</feature>
<sequence length="301" mass="32995">MKYVMEIEEREKKIYRVTLMGSVVNVVLLVFKFVAGILGGSAAMIADAVHSLSDFLTDIVVIAFVRISSKPVDEDHDYGHGKYETLATSIIGLALLAVGLYIFYNGCLQIWDVMRGEEIHQPGMIALLAALLSIALKEWTFRFTARVGKQVGSQAVVANAWHHRSDALSSIGTAVGIGGAILLGKSWAVLDPIAAVVVSLFIVKTALGLIGSSFGELLEKSLPKEMEDEIVAIANREPCVSDIHNLCTRHIGNDIAIEMHLRMPGDISLTTSHEHATNIEHELRRRFGKRTHINIHVEPLK</sequence>
<dbReference type="InterPro" id="IPR002524">
    <property type="entry name" value="Cation_efflux"/>
</dbReference>
<gene>
    <name evidence="10" type="ORF">ST44_05940</name>
</gene>
<keyword evidence="4 7" id="KW-0812">Transmembrane</keyword>
<organism evidence="10 11">
    <name type="scientific">Prevotella pectinovora</name>
    <dbReference type="NCBI Taxonomy" id="1602169"/>
    <lineage>
        <taxon>Bacteria</taxon>
        <taxon>Pseudomonadati</taxon>
        <taxon>Bacteroidota</taxon>
        <taxon>Bacteroidia</taxon>
        <taxon>Bacteroidales</taxon>
        <taxon>Prevotellaceae</taxon>
        <taxon>Prevotella</taxon>
    </lineage>
</organism>
<keyword evidence="6 7" id="KW-0472">Membrane</keyword>
<dbReference type="Gene3D" id="1.20.1510.10">
    <property type="entry name" value="Cation efflux protein transmembrane domain"/>
    <property type="match status" value="1"/>
</dbReference>
<dbReference type="Gene3D" id="3.30.70.1350">
    <property type="entry name" value="Cation efflux protein, cytoplasmic domain"/>
    <property type="match status" value="1"/>
</dbReference>
<dbReference type="PANTHER" id="PTHR43840:SF15">
    <property type="entry name" value="MITOCHONDRIAL METAL TRANSPORTER 1-RELATED"/>
    <property type="match status" value="1"/>
</dbReference>
<evidence type="ECO:0000256" key="3">
    <source>
        <dbReference type="ARBA" id="ARBA00022448"/>
    </source>
</evidence>
<evidence type="ECO:0000259" key="9">
    <source>
        <dbReference type="Pfam" id="PF16916"/>
    </source>
</evidence>
<dbReference type="SUPFAM" id="SSF160240">
    <property type="entry name" value="Cation efflux protein cytoplasmic domain-like"/>
    <property type="match status" value="1"/>
</dbReference>
<feature type="transmembrane region" description="Helical" evidence="7">
    <location>
        <begin position="86"/>
        <end position="104"/>
    </location>
</feature>
<feature type="transmembrane region" description="Helical" evidence="7">
    <location>
        <begin position="167"/>
        <end position="187"/>
    </location>
</feature>
<dbReference type="Proteomes" id="UP000032046">
    <property type="component" value="Unassembled WGS sequence"/>
</dbReference>
<keyword evidence="11" id="KW-1185">Reference proteome</keyword>
<dbReference type="InterPro" id="IPR027469">
    <property type="entry name" value="Cation_efflux_TMD_sf"/>
</dbReference>
<evidence type="ECO:0000256" key="5">
    <source>
        <dbReference type="ARBA" id="ARBA00022989"/>
    </source>
</evidence>
<evidence type="ECO:0000313" key="11">
    <source>
        <dbReference type="Proteomes" id="UP000032046"/>
    </source>
</evidence>
<evidence type="ECO:0000313" key="10">
    <source>
        <dbReference type="EMBL" id="KIP62818.1"/>
    </source>
</evidence>
<proteinExistence type="inferred from homology"/>
<dbReference type="GO" id="GO:0016020">
    <property type="term" value="C:membrane"/>
    <property type="evidence" value="ECO:0007669"/>
    <property type="project" value="UniProtKB-SubCell"/>
</dbReference>
<reference evidence="10 11" key="1">
    <citation type="submission" date="2015-01" db="EMBL/GenBank/DDBJ databases">
        <title>Comparative genomics of non-oral Prevotella species.</title>
        <authorList>
            <person name="Accetto T."/>
            <person name="Nograsek B."/>
            <person name="Avgustin G."/>
        </authorList>
    </citation>
    <scope>NUCLEOTIDE SEQUENCE [LARGE SCALE GENOMIC DNA]</scope>
    <source>
        <strain evidence="10 11">P5-119</strain>
    </source>
</reference>
<dbReference type="Pfam" id="PF16916">
    <property type="entry name" value="ZT_dimer"/>
    <property type="match status" value="1"/>
</dbReference>
<dbReference type="InterPro" id="IPR027470">
    <property type="entry name" value="Cation_efflux_CTD"/>
</dbReference>